<dbReference type="PANTHER" id="PTHR14969:SF62">
    <property type="entry name" value="DECAPRENYLPHOSPHORYL-5-PHOSPHORIBOSE PHOSPHATASE RV3807C-RELATED"/>
    <property type="match status" value="1"/>
</dbReference>
<keyword evidence="2" id="KW-1003">Cell membrane</keyword>
<comment type="subcellular location">
    <subcellularLocation>
        <location evidence="1">Cell membrane</location>
        <topology evidence="1">Multi-pass membrane protein</topology>
    </subcellularLocation>
</comment>
<dbReference type="AlphaFoldDB" id="A0A1D7VYW3"/>
<evidence type="ECO:0000256" key="7">
    <source>
        <dbReference type="SAM" id="Phobius"/>
    </source>
</evidence>
<evidence type="ECO:0000256" key="5">
    <source>
        <dbReference type="ARBA" id="ARBA00022989"/>
    </source>
</evidence>
<feature type="domain" description="Phosphatidic acid phosphatase type 2/haloperoxidase" evidence="8">
    <location>
        <begin position="57"/>
        <end position="171"/>
    </location>
</feature>
<dbReference type="KEGG" id="slc:SL103_33180"/>
<dbReference type="SMART" id="SM00014">
    <property type="entry name" value="acidPPc"/>
    <property type="match status" value="1"/>
</dbReference>
<protein>
    <submittedName>
        <fullName evidence="9">Phosphatase PAP2 family protein</fullName>
    </submittedName>
</protein>
<feature type="transmembrane region" description="Helical" evidence="7">
    <location>
        <begin position="130"/>
        <end position="150"/>
    </location>
</feature>
<evidence type="ECO:0000256" key="1">
    <source>
        <dbReference type="ARBA" id="ARBA00004651"/>
    </source>
</evidence>
<dbReference type="SUPFAM" id="SSF48317">
    <property type="entry name" value="Acid phosphatase/Vanadium-dependent haloperoxidase"/>
    <property type="match status" value="1"/>
</dbReference>
<keyword evidence="10" id="KW-1185">Reference proteome</keyword>
<dbReference type="Pfam" id="PF01569">
    <property type="entry name" value="PAP2"/>
    <property type="match status" value="1"/>
</dbReference>
<organism evidence="9 10">
    <name type="scientific">Streptomyces lydicus</name>
    <dbReference type="NCBI Taxonomy" id="47763"/>
    <lineage>
        <taxon>Bacteria</taxon>
        <taxon>Bacillati</taxon>
        <taxon>Actinomycetota</taxon>
        <taxon>Actinomycetes</taxon>
        <taxon>Kitasatosporales</taxon>
        <taxon>Streptomycetaceae</taxon>
        <taxon>Streptomyces</taxon>
    </lineage>
</organism>
<dbReference type="PANTHER" id="PTHR14969">
    <property type="entry name" value="SPHINGOSINE-1-PHOSPHATE PHOSPHOHYDROLASE"/>
    <property type="match status" value="1"/>
</dbReference>
<dbReference type="EMBL" id="CP017157">
    <property type="protein sequence ID" value="AOP51658.1"/>
    <property type="molecule type" value="Genomic_DNA"/>
</dbReference>
<dbReference type="GO" id="GO:0005886">
    <property type="term" value="C:plasma membrane"/>
    <property type="evidence" value="ECO:0007669"/>
    <property type="project" value="UniProtKB-SubCell"/>
</dbReference>
<reference evidence="9 10" key="1">
    <citation type="submission" date="2016-09" db="EMBL/GenBank/DDBJ databases">
        <title>Complete genome sequencing of Streptomyces lydicus 103 and metabolic pathways analysis of antibiotic biosynthesis.</title>
        <authorList>
            <person name="Jia N."/>
            <person name="Ding M.-Z."/>
            <person name="Gao F."/>
            <person name="Yuan Y.-J."/>
        </authorList>
    </citation>
    <scope>NUCLEOTIDE SEQUENCE [LARGE SCALE GENOMIC DNA]</scope>
    <source>
        <strain evidence="9 10">103</strain>
    </source>
</reference>
<keyword evidence="5 7" id="KW-1133">Transmembrane helix</keyword>
<sequence length="198" mass="21200">MTNSTTGLYRDITDLAHDAPHWLRTVADIGTEGGLLLLMALALAAWWRARRGSAHQVALALLVPIATAFAYLLSEIIKSAVHEERPCRAVAGAAASLIPCPPHGDWSFPSNHSTIAAALAVGIAVTWRTALWLALPIALLTGFSRIFVGVHYPHDVAAGLTLGATAAILCMALLSRPTTRLAHHLRTGNRTWQTLVRP</sequence>
<name>A0A1D7VYW3_9ACTN</name>
<feature type="transmembrane region" description="Helical" evidence="7">
    <location>
        <begin position="156"/>
        <end position="174"/>
    </location>
</feature>
<evidence type="ECO:0000256" key="6">
    <source>
        <dbReference type="ARBA" id="ARBA00023136"/>
    </source>
</evidence>
<evidence type="ECO:0000313" key="9">
    <source>
        <dbReference type="EMBL" id="AOP51658.1"/>
    </source>
</evidence>
<keyword evidence="4" id="KW-0378">Hydrolase</keyword>
<dbReference type="GO" id="GO:0016787">
    <property type="term" value="F:hydrolase activity"/>
    <property type="evidence" value="ECO:0007669"/>
    <property type="project" value="UniProtKB-KW"/>
</dbReference>
<evidence type="ECO:0000259" key="8">
    <source>
        <dbReference type="SMART" id="SM00014"/>
    </source>
</evidence>
<gene>
    <name evidence="9" type="ORF">SL103_33180</name>
</gene>
<accession>A0A1D7VYW3</accession>
<dbReference type="InterPro" id="IPR036938">
    <property type="entry name" value="PAP2/HPO_sf"/>
</dbReference>
<dbReference type="Gene3D" id="1.20.144.10">
    <property type="entry name" value="Phosphatidic acid phosphatase type 2/haloperoxidase"/>
    <property type="match status" value="1"/>
</dbReference>
<evidence type="ECO:0000313" key="10">
    <source>
        <dbReference type="Proteomes" id="UP000094094"/>
    </source>
</evidence>
<keyword evidence="6 7" id="KW-0472">Membrane</keyword>
<dbReference type="Proteomes" id="UP000094094">
    <property type="component" value="Chromosome"/>
</dbReference>
<dbReference type="InterPro" id="IPR000326">
    <property type="entry name" value="PAP2/HPO"/>
</dbReference>
<evidence type="ECO:0000256" key="3">
    <source>
        <dbReference type="ARBA" id="ARBA00022692"/>
    </source>
</evidence>
<evidence type="ECO:0000256" key="2">
    <source>
        <dbReference type="ARBA" id="ARBA00022475"/>
    </source>
</evidence>
<feature type="transmembrane region" description="Helical" evidence="7">
    <location>
        <begin position="29"/>
        <end position="47"/>
    </location>
</feature>
<evidence type="ECO:0000256" key="4">
    <source>
        <dbReference type="ARBA" id="ARBA00022801"/>
    </source>
</evidence>
<proteinExistence type="predicted"/>
<keyword evidence="3 7" id="KW-0812">Transmembrane</keyword>